<dbReference type="KEGG" id="char:105908602"/>
<evidence type="ECO:0000313" key="15">
    <source>
        <dbReference type="RefSeq" id="XP_012692599.1"/>
    </source>
</evidence>
<organism evidence="14 15">
    <name type="scientific">Clupea harengus</name>
    <name type="common">Atlantic herring</name>
    <dbReference type="NCBI Taxonomy" id="7950"/>
    <lineage>
        <taxon>Eukaryota</taxon>
        <taxon>Metazoa</taxon>
        <taxon>Chordata</taxon>
        <taxon>Craniata</taxon>
        <taxon>Vertebrata</taxon>
        <taxon>Euteleostomi</taxon>
        <taxon>Actinopterygii</taxon>
        <taxon>Neopterygii</taxon>
        <taxon>Teleostei</taxon>
        <taxon>Clupei</taxon>
        <taxon>Clupeiformes</taxon>
        <taxon>Clupeoidei</taxon>
        <taxon>Clupeidae</taxon>
        <taxon>Clupea</taxon>
    </lineage>
</organism>
<comment type="pathway">
    <text evidence="2 11">Phospholipid metabolism; phosphatidylglycerol biosynthesis; phosphatidylglycerol from CDP-diacylglycerol: step 1/2.</text>
</comment>
<protein>
    <recommendedName>
        <fullName evidence="11">CDP-diacylglycerol--glycerol-3-phosphate 3-phosphatidyltransferase</fullName>
        <ecNumber evidence="11">2.7.8.5</ecNumber>
    </recommendedName>
</protein>
<dbReference type="Proteomes" id="UP000515152">
    <property type="component" value="Chromosome 23"/>
</dbReference>
<evidence type="ECO:0000256" key="1">
    <source>
        <dbReference type="ARBA" id="ARBA00003537"/>
    </source>
</evidence>
<evidence type="ECO:0000256" key="8">
    <source>
        <dbReference type="ARBA" id="ARBA00023209"/>
    </source>
</evidence>
<evidence type="ECO:0000259" key="13">
    <source>
        <dbReference type="PROSITE" id="PS50035"/>
    </source>
</evidence>
<dbReference type="UniPathway" id="UPA00084">
    <property type="reaction ID" value="UER00503"/>
</dbReference>
<keyword evidence="5 11" id="KW-0808">Transferase</keyword>
<keyword evidence="6" id="KW-0677">Repeat</keyword>
<dbReference type="InterPro" id="IPR016270">
    <property type="entry name" value="PGS1"/>
</dbReference>
<sequence length="549" mass="61890">MAAPMSWRRLVYSVYTPALSGVFTRISDRFFRTHDRRRGSSLLLLAPLLAEAELVPVPPSRPPSSAGVEGLHSRFRWMADDVPAFRVPGASVHILHSPEEFYQVMKARIKTAKSRVVMASLYLGTGPLEQDLVDCMEEALERSQDQGSSPDLKVSILLDYTRGSRGKNNSRTMLLPLLQRFPAQVRVSLYHTPDLRGLLRLLVPERFNETIGVQHIKAYLFDDSLIISGANLSDSYFTNRQDRYVLLENCPEVADFFADLVGAVGDVSLQLQPDDSVHMLDGMVHPYKGNRKDFSTLARRHIMEVVTTACTRQRLLEAERVLEEAETEASGSESDPAPAPDTWVFPLVQMKPLGIHLDEQVTERLLTEAGDDSTVYLTSGYFNLTRAYMGLVLGAAADYRILMASPEVNGFFGAKGVAGAIPGAYIHLARQFYSKVCQLGQQRRVHLHEYHRAEWTFHAKGLWYYLHGSDRPCLTLIGSPNFGYRSVHRDLEAQIAIVTENEELQAQLQQEQEMLYKRSTEVSGDTFEQPNRSVKLWVKLVTPLIKNFF</sequence>
<feature type="coiled-coil region" evidence="12">
    <location>
        <begin position="308"/>
        <end position="335"/>
    </location>
</feature>
<dbReference type="GeneID" id="105908602"/>
<dbReference type="PANTHER" id="PTHR12586:SF1">
    <property type="entry name" value="CDP-DIACYLGLYCEROL--GLYCEROL-3-PHOSPHATE 3-PHOSPHATIDYLTRANSFERASE, MITOCHONDRIAL"/>
    <property type="match status" value="1"/>
</dbReference>
<dbReference type="GO" id="GO:0005739">
    <property type="term" value="C:mitochondrion"/>
    <property type="evidence" value="ECO:0007669"/>
    <property type="project" value="UniProtKB-SubCell"/>
</dbReference>
<comment type="function">
    <text evidence="1 11">Functions in the biosynthesis of the anionic phospholipids phosphatidylglycerol and cardiolipin.</text>
</comment>
<evidence type="ECO:0000313" key="14">
    <source>
        <dbReference type="Proteomes" id="UP000515152"/>
    </source>
</evidence>
<dbReference type="CDD" id="cd09137">
    <property type="entry name" value="PLDc_PGS1_euk_2"/>
    <property type="match status" value="1"/>
</dbReference>
<dbReference type="PANTHER" id="PTHR12586">
    <property type="entry name" value="CDP-DIACYLGLYCEROL--SERINE O-PHOSPHATIDYLTRANSFERASE"/>
    <property type="match status" value="1"/>
</dbReference>
<evidence type="ECO:0000256" key="11">
    <source>
        <dbReference type="RuleBase" id="RU365024"/>
    </source>
</evidence>
<dbReference type="RefSeq" id="XP_012692599.1">
    <property type="nucleotide sequence ID" value="XM_012837145.2"/>
</dbReference>
<keyword evidence="4 11" id="KW-0444">Lipid biosynthesis</keyword>
<dbReference type="InterPro" id="IPR001736">
    <property type="entry name" value="PLipase_D/transphosphatidylase"/>
</dbReference>
<dbReference type="PROSITE" id="PS50035">
    <property type="entry name" value="PLD"/>
    <property type="match status" value="1"/>
</dbReference>
<evidence type="ECO:0000256" key="3">
    <source>
        <dbReference type="ARBA" id="ARBA00010682"/>
    </source>
</evidence>
<dbReference type="GO" id="GO:0005524">
    <property type="term" value="F:ATP binding"/>
    <property type="evidence" value="ECO:0007669"/>
    <property type="project" value="UniProtKB-KW"/>
</dbReference>
<gene>
    <name evidence="15" type="primary">LOC105908602</name>
</gene>
<keyword evidence="8 11" id="KW-0594">Phospholipid biosynthesis</keyword>
<keyword evidence="11" id="KW-0067">ATP-binding</keyword>
<dbReference type="CDD" id="cd09135">
    <property type="entry name" value="PLDc_PGS1_euk_1"/>
    <property type="match status" value="1"/>
</dbReference>
<reference evidence="15" key="1">
    <citation type="submission" date="2025-08" db="UniProtKB">
        <authorList>
            <consortium name="RefSeq"/>
        </authorList>
    </citation>
    <scope>IDENTIFICATION</scope>
</reference>
<evidence type="ECO:0000256" key="7">
    <source>
        <dbReference type="ARBA" id="ARBA00023098"/>
    </source>
</evidence>
<evidence type="ECO:0000256" key="4">
    <source>
        <dbReference type="ARBA" id="ARBA00022516"/>
    </source>
</evidence>
<keyword evidence="7 11" id="KW-0443">Lipid metabolism</keyword>
<evidence type="ECO:0000256" key="5">
    <source>
        <dbReference type="ARBA" id="ARBA00022679"/>
    </source>
</evidence>
<evidence type="ECO:0000256" key="2">
    <source>
        <dbReference type="ARBA" id="ARBA00005042"/>
    </source>
</evidence>
<dbReference type="GO" id="GO:0032049">
    <property type="term" value="P:cardiolipin biosynthetic process"/>
    <property type="evidence" value="ECO:0007669"/>
    <property type="project" value="InterPro"/>
</dbReference>
<evidence type="ECO:0000256" key="10">
    <source>
        <dbReference type="ARBA" id="ARBA00048586"/>
    </source>
</evidence>
<dbReference type="OrthoDB" id="10250191at2759"/>
<evidence type="ECO:0000256" key="12">
    <source>
        <dbReference type="SAM" id="Coils"/>
    </source>
</evidence>
<keyword evidence="11" id="KW-0496">Mitochondrion</keyword>
<dbReference type="EC" id="2.7.8.5" evidence="11"/>
<keyword evidence="12" id="KW-0175">Coiled coil</keyword>
<keyword evidence="14" id="KW-1185">Reference proteome</keyword>
<evidence type="ECO:0000256" key="9">
    <source>
        <dbReference type="ARBA" id="ARBA00023264"/>
    </source>
</evidence>
<evidence type="ECO:0000256" key="6">
    <source>
        <dbReference type="ARBA" id="ARBA00022737"/>
    </source>
</evidence>
<name>A0A6P3WA15_CLUHA</name>
<dbReference type="PIRSF" id="PIRSF000850">
    <property type="entry name" value="Phospholipase_D_PSS"/>
    <property type="match status" value="1"/>
</dbReference>
<keyword evidence="9 11" id="KW-1208">Phospholipid metabolism</keyword>
<accession>A0A6P3WA15</accession>
<dbReference type="SUPFAM" id="SSF56024">
    <property type="entry name" value="Phospholipase D/nuclease"/>
    <property type="match status" value="2"/>
</dbReference>
<comment type="subcellular location">
    <subcellularLocation>
        <location evidence="11">Mitochondrion</location>
    </subcellularLocation>
</comment>
<dbReference type="AlphaFoldDB" id="A0A6P3WA15"/>
<keyword evidence="11" id="KW-0547">Nucleotide-binding</keyword>
<dbReference type="Gene3D" id="3.30.870.10">
    <property type="entry name" value="Endonuclease Chain A"/>
    <property type="match status" value="2"/>
</dbReference>
<proteinExistence type="inferred from homology"/>
<dbReference type="GO" id="GO:0008444">
    <property type="term" value="F:CDP-diacylglycerol-glycerol-3-phosphate 3-phosphatidyltransferase activity"/>
    <property type="evidence" value="ECO:0007669"/>
    <property type="project" value="UniProtKB-EC"/>
</dbReference>
<comment type="catalytic activity">
    <reaction evidence="10 11">
        <text>a CDP-1,2-diacyl-sn-glycerol + sn-glycerol 3-phosphate = a 1,2-diacyl-sn-glycero-3-phospho-(1'-sn-glycero-3'-phosphate) + CMP + H(+)</text>
        <dbReference type="Rhea" id="RHEA:12593"/>
        <dbReference type="ChEBI" id="CHEBI:15378"/>
        <dbReference type="ChEBI" id="CHEBI:57597"/>
        <dbReference type="ChEBI" id="CHEBI:58332"/>
        <dbReference type="ChEBI" id="CHEBI:60110"/>
        <dbReference type="ChEBI" id="CHEBI:60377"/>
        <dbReference type="EC" id="2.7.8.5"/>
    </reaction>
</comment>
<comment type="similarity">
    <text evidence="3 11">Belongs to the CDP-alcohol phosphatidyltransferase class-II family.</text>
</comment>
<feature type="domain" description="PLD phosphodiesterase" evidence="13">
    <location>
        <begin position="210"/>
        <end position="236"/>
    </location>
</feature>